<dbReference type="Proteomes" id="UP000053815">
    <property type="component" value="Unassembled WGS sequence"/>
</dbReference>
<gene>
    <name evidence="4" type="ORF">MAM1_0223c08297</name>
</gene>
<keyword evidence="1" id="KW-0479">Metal-binding</keyword>
<feature type="compositionally biased region" description="Low complexity" evidence="2">
    <location>
        <begin position="573"/>
        <end position="596"/>
    </location>
</feature>
<feature type="zinc finger region" description="C3H1-type" evidence="1">
    <location>
        <begin position="619"/>
        <end position="647"/>
    </location>
</feature>
<organism evidence="4">
    <name type="scientific">Mucor ambiguus</name>
    <dbReference type="NCBI Taxonomy" id="91626"/>
    <lineage>
        <taxon>Eukaryota</taxon>
        <taxon>Fungi</taxon>
        <taxon>Fungi incertae sedis</taxon>
        <taxon>Mucoromycota</taxon>
        <taxon>Mucoromycotina</taxon>
        <taxon>Mucoromycetes</taxon>
        <taxon>Mucorales</taxon>
        <taxon>Mucorineae</taxon>
        <taxon>Mucoraceae</taxon>
        <taxon>Mucor</taxon>
    </lineage>
</organism>
<feature type="region of interest" description="Disordered" evidence="2">
    <location>
        <begin position="225"/>
        <end position="253"/>
    </location>
</feature>
<keyword evidence="1" id="KW-0863">Zinc-finger</keyword>
<evidence type="ECO:0000256" key="1">
    <source>
        <dbReference type="PROSITE-ProRule" id="PRU00723"/>
    </source>
</evidence>
<evidence type="ECO:0000313" key="4">
    <source>
        <dbReference type="EMBL" id="GAN08781.1"/>
    </source>
</evidence>
<dbReference type="PROSITE" id="PS50103">
    <property type="entry name" value="ZF_C3H1"/>
    <property type="match status" value="1"/>
</dbReference>
<feature type="domain" description="C3H1-type" evidence="3">
    <location>
        <begin position="619"/>
        <end position="647"/>
    </location>
</feature>
<accession>A0A0C9MDR4</accession>
<dbReference type="GO" id="GO:0008270">
    <property type="term" value="F:zinc ion binding"/>
    <property type="evidence" value="ECO:0007669"/>
    <property type="project" value="UniProtKB-KW"/>
</dbReference>
<dbReference type="InterPro" id="IPR035441">
    <property type="entry name" value="TFIIS/LEDGF_dom_sf"/>
</dbReference>
<protein>
    <recommendedName>
        <fullName evidence="3">C3H1-type domain-containing protein</fullName>
    </recommendedName>
</protein>
<dbReference type="GO" id="GO:0000785">
    <property type="term" value="C:chromatin"/>
    <property type="evidence" value="ECO:0007669"/>
    <property type="project" value="TreeGrafter"/>
</dbReference>
<dbReference type="PANTHER" id="PTHR46557:SF1">
    <property type="entry name" value="SERINE_THREONINE-PROTEIN PHOSPHATASE 1 REGULATORY SUBUNIT 10"/>
    <property type="match status" value="1"/>
</dbReference>
<dbReference type="EMBL" id="DF836512">
    <property type="protein sequence ID" value="GAN08781.1"/>
    <property type="molecule type" value="Genomic_DNA"/>
</dbReference>
<dbReference type="PANTHER" id="PTHR46557">
    <property type="entry name" value="SERINE/THREONINE-PROTEIN PHOSPHATASE 1 REGULATORY SUBUNIT 10-RELATED"/>
    <property type="match status" value="1"/>
</dbReference>
<keyword evidence="1" id="KW-0862">Zinc</keyword>
<dbReference type="GO" id="GO:0008157">
    <property type="term" value="F:protein phosphatase 1 binding"/>
    <property type="evidence" value="ECO:0007669"/>
    <property type="project" value="TreeGrafter"/>
</dbReference>
<evidence type="ECO:0000256" key="2">
    <source>
        <dbReference type="SAM" id="MobiDB-lite"/>
    </source>
</evidence>
<feature type="compositionally biased region" description="Low complexity" evidence="2">
    <location>
        <begin position="161"/>
        <end position="171"/>
    </location>
</feature>
<evidence type="ECO:0000259" key="3">
    <source>
        <dbReference type="PROSITE" id="PS50103"/>
    </source>
</evidence>
<dbReference type="AlphaFoldDB" id="A0A0C9MDR4"/>
<sequence>MPLAITTTQQLPVALDQFNQGIQSVDDYQKYLSLLKHTDDLKPNTFDPLFKTVDGVVLKSIGESQEFGKVMKQIVDIACNSWNEDLIKALLKTMDHLPLDLDVLIKNSLGYGVKNIKKSGIEKNSAEIIELTNTLIEKWKVLQKKTSLNANGKRISPDRASSTSPPSSTEPPVRKQIKLAIQKEPPTRPKAMADPNFLLSLRESKKYPNTRPIYSVDTILEGFGNKPGKITTENSLKRPEPSSTTAETDSSKRKRVRFKDNLVEIREYEKNPEEWTSFDTTGTNVEHQYGNAHDLDVKEGQIAFMHVPQIAWYNPPELQFDESPSSTLVVRTHIQTDEVLAQDGREKLALAAIYTSPQHIPPSPTEPDETPSPNVDGSVPIIPLYDTELVPVDTVPLSLSPPVSIPPPPQTSSLMAPSALQPSLMTPANLNAAAAAIAAMKDTSSFMIPQQSQVQAQQPQYTNPALPASPPVAPQAHYYNQPHTAALQNNAQPTSIGSFGQQKISNQNVNEMLERNPSILQTLKELSFLAAGDMAKNANNAVPQQQILAQPQAVYSPVQPYHPYQHPLPSNTQQFQQNDWNRNNNNGAQNHQQQQQQRKKPKARNANKRGNRGGSHGQGRNTRVCSFYNSPDGCRNGDSCGFLHEHLN</sequence>
<dbReference type="Gene3D" id="1.20.930.10">
    <property type="entry name" value="Conserved domain common to transcription factors TFIIS, elongin A, CRSP70"/>
    <property type="match status" value="1"/>
</dbReference>
<feature type="compositionally biased region" description="Basic residues" evidence="2">
    <location>
        <begin position="597"/>
        <end position="611"/>
    </location>
</feature>
<dbReference type="STRING" id="91626.A0A0C9MDR4"/>
<keyword evidence="5" id="KW-1185">Reference proteome</keyword>
<feature type="region of interest" description="Disordered" evidence="2">
    <location>
        <begin position="558"/>
        <end position="624"/>
    </location>
</feature>
<reference evidence="4" key="1">
    <citation type="submission" date="2014-09" db="EMBL/GenBank/DDBJ databases">
        <title>Draft genome sequence of an oleaginous Mucoromycotina fungus Mucor ambiguus NBRC6742.</title>
        <authorList>
            <person name="Takeda I."/>
            <person name="Yamane N."/>
            <person name="Morita T."/>
            <person name="Tamano K."/>
            <person name="Machida M."/>
            <person name="Baker S."/>
            <person name="Koike H."/>
        </authorList>
    </citation>
    <scope>NUCLEOTIDE SEQUENCE</scope>
    <source>
        <strain evidence="4">NBRC 6742</strain>
    </source>
</reference>
<dbReference type="GO" id="GO:0072357">
    <property type="term" value="C:PTW/PP1 phosphatase complex"/>
    <property type="evidence" value="ECO:0007669"/>
    <property type="project" value="TreeGrafter"/>
</dbReference>
<feature type="region of interest" description="Disordered" evidence="2">
    <location>
        <begin position="150"/>
        <end position="175"/>
    </location>
</feature>
<name>A0A0C9MDR4_9FUNG</name>
<dbReference type="InterPro" id="IPR000571">
    <property type="entry name" value="Znf_CCCH"/>
</dbReference>
<dbReference type="SUPFAM" id="SSF47676">
    <property type="entry name" value="Conserved domain common to transcription factors TFIIS, elongin A, CRSP70"/>
    <property type="match status" value="1"/>
</dbReference>
<proteinExistence type="predicted"/>
<dbReference type="OrthoDB" id="6159439at2759"/>
<evidence type="ECO:0000313" key="5">
    <source>
        <dbReference type="Proteomes" id="UP000053815"/>
    </source>
</evidence>
<feature type="region of interest" description="Disordered" evidence="2">
    <location>
        <begin position="357"/>
        <end position="376"/>
    </location>
</feature>